<keyword evidence="7 8" id="KW-0133">Cell shape</keyword>
<dbReference type="PANTHER" id="PTHR43692">
    <property type="entry name" value="UDP-N-ACETYLMURAMOYLALANINE--D-GLUTAMATE LIGASE"/>
    <property type="match status" value="1"/>
</dbReference>
<dbReference type="SUPFAM" id="SSF53623">
    <property type="entry name" value="MurD-like peptide ligases, catalytic domain"/>
    <property type="match status" value="1"/>
</dbReference>
<dbReference type="Proteomes" id="UP000176952">
    <property type="component" value="Unassembled WGS sequence"/>
</dbReference>
<dbReference type="UniPathway" id="UPA00219"/>
<sequence>MSIIEILKNKRVLILGFGREGVSTLVYLRKKFPKQKFGVADERDLDDLPVETQKLLQSDLVETFFGKKYLDSVAGYDLIFKSSGVNPHLKPLVAAKEAGKIFSSNVGVFFEECQGQIIGITGTKGKSTTSTLIYEVLRRGGKAVRFAGNIGKPPLDVLTDSDKKDIFVLELSSFQLMGLTVSPHIAVVQNVTSEHLDYHLDTEQYVASKSHITKFQNAKDIVVYNASYPNPKKFAALSPGRKLPFSTTFVEDMTCFLEGDDVMYRAPGAAKVEKVVAAYDVPLQGRFNLQNVMPAIILGREFGVPMKVIVKMLREFQSLEHRLEFVGVTKNNIAFYNDSLSTTPEATIAALQSFEGKELVLLAGGHERNQDFAELAKLILHYKIKALVLFKTTGARLWEEILKQASIKFSPPPYVFVRTMKSAVKAAMQFTDENDIVLLSPASASFGIFKDYADRGNQFKKAVKPFLRPTV</sequence>
<feature type="domain" description="Mur ligase C-terminal" evidence="9">
    <location>
        <begin position="321"/>
        <end position="442"/>
    </location>
</feature>
<evidence type="ECO:0000256" key="5">
    <source>
        <dbReference type="ARBA" id="ARBA00022741"/>
    </source>
</evidence>
<keyword evidence="3 7" id="KW-0963">Cytoplasm</keyword>
<dbReference type="GO" id="GO:0071555">
    <property type="term" value="P:cell wall organization"/>
    <property type="evidence" value="ECO:0007669"/>
    <property type="project" value="UniProtKB-KW"/>
</dbReference>
<keyword evidence="7 8" id="KW-0961">Cell wall biogenesis/degradation</keyword>
<dbReference type="STRING" id="1798542.A3F54_03920"/>
<evidence type="ECO:0000256" key="2">
    <source>
        <dbReference type="ARBA" id="ARBA00004752"/>
    </source>
</evidence>
<dbReference type="GO" id="GO:0008764">
    <property type="term" value="F:UDP-N-acetylmuramoylalanine-D-glutamate ligase activity"/>
    <property type="evidence" value="ECO:0007669"/>
    <property type="project" value="UniProtKB-UniRule"/>
</dbReference>
<comment type="catalytic activity">
    <reaction evidence="7 8">
        <text>UDP-N-acetyl-alpha-D-muramoyl-L-alanine + D-glutamate + ATP = UDP-N-acetyl-alpha-D-muramoyl-L-alanyl-D-glutamate + ADP + phosphate + H(+)</text>
        <dbReference type="Rhea" id="RHEA:16429"/>
        <dbReference type="ChEBI" id="CHEBI:15378"/>
        <dbReference type="ChEBI" id="CHEBI:29986"/>
        <dbReference type="ChEBI" id="CHEBI:30616"/>
        <dbReference type="ChEBI" id="CHEBI:43474"/>
        <dbReference type="ChEBI" id="CHEBI:83898"/>
        <dbReference type="ChEBI" id="CHEBI:83900"/>
        <dbReference type="ChEBI" id="CHEBI:456216"/>
        <dbReference type="EC" id="6.3.2.9"/>
    </reaction>
</comment>
<dbReference type="GO" id="GO:0051301">
    <property type="term" value="P:cell division"/>
    <property type="evidence" value="ECO:0007669"/>
    <property type="project" value="UniProtKB-KW"/>
</dbReference>
<comment type="function">
    <text evidence="7 8">Cell wall formation. Catalyzes the addition of glutamate to the nucleotide precursor UDP-N-acetylmuramoyl-L-alanine (UMA).</text>
</comment>
<dbReference type="NCBIfam" id="TIGR01087">
    <property type="entry name" value="murD"/>
    <property type="match status" value="1"/>
</dbReference>
<evidence type="ECO:0000256" key="4">
    <source>
        <dbReference type="ARBA" id="ARBA00022598"/>
    </source>
</evidence>
<evidence type="ECO:0000313" key="11">
    <source>
        <dbReference type="EMBL" id="OGY84310.1"/>
    </source>
</evidence>
<dbReference type="GO" id="GO:0009252">
    <property type="term" value="P:peptidoglycan biosynthetic process"/>
    <property type="evidence" value="ECO:0007669"/>
    <property type="project" value="UniProtKB-UniRule"/>
</dbReference>
<keyword evidence="7 8" id="KW-0131">Cell cycle</keyword>
<evidence type="ECO:0000256" key="3">
    <source>
        <dbReference type="ARBA" id="ARBA00022490"/>
    </source>
</evidence>
<feature type="domain" description="Mur ligase central" evidence="10">
    <location>
        <begin position="120"/>
        <end position="298"/>
    </location>
</feature>
<keyword evidence="7 8" id="KW-0132">Cell division</keyword>
<dbReference type="EMBL" id="MHKD01000015">
    <property type="protein sequence ID" value="OGY84310.1"/>
    <property type="molecule type" value="Genomic_DNA"/>
</dbReference>
<evidence type="ECO:0000256" key="6">
    <source>
        <dbReference type="ARBA" id="ARBA00022840"/>
    </source>
</evidence>
<dbReference type="SUPFAM" id="SSF53244">
    <property type="entry name" value="MurD-like peptide ligases, peptide-binding domain"/>
    <property type="match status" value="1"/>
</dbReference>
<dbReference type="InterPro" id="IPR004101">
    <property type="entry name" value="Mur_ligase_C"/>
</dbReference>
<dbReference type="GO" id="GO:0005737">
    <property type="term" value="C:cytoplasm"/>
    <property type="evidence" value="ECO:0007669"/>
    <property type="project" value="UniProtKB-SubCell"/>
</dbReference>
<evidence type="ECO:0000256" key="1">
    <source>
        <dbReference type="ARBA" id="ARBA00004496"/>
    </source>
</evidence>
<gene>
    <name evidence="7" type="primary">murD</name>
    <name evidence="11" type="ORF">A3F54_03920</name>
</gene>
<keyword evidence="6 7" id="KW-0067">ATP-binding</keyword>
<keyword evidence="4 7" id="KW-0436">Ligase</keyword>
<dbReference type="InterPro" id="IPR005762">
    <property type="entry name" value="MurD"/>
</dbReference>
<dbReference type="Gene3D" id="3.40.1190.10">
    <property type="entry name" value="Mur-like, catalytic domain"/>
    <property type="match status" value="1"/>
</dbReference>
<dbReference type="Pfam" id="PF02875">
    <property type="entry name" value="Mur_ligase_C"/>
    <property type="match status" value="1"/>
</dbReference>
<comment type="pathway">
    <text evidence="2 7 8">Cell wall biogenesis; peptidoglycan biosynthesis.</text>
</comment>
<dbReference type="Pfam" id="PF08245">
    <property type="entry name" value="Mur_ligase_M"/>
    <property type="match status" value="1"/>
</dbReference>
<dbReference type="EC" id="6.3.2.9" evidence="7 8"/>
<accession>A0A1G2B7S6</accession>
<comment type="caution">
    <text evidence="11">The sequence shown here is derived from an EMBL/GenBank/DDBJ whole genome shotgun (WGS) entry which is preliminary data.</text>
</comment>
<organism evidence="11 12">
    <name type="scientific">Candidatus Kerfeldbacteria bacterium RIFCSPHIGHO2_12_FULL_48_17</name>
    <dbReference type="NCBI Taxonomy" id="1798542"/>
    <lineage>
        <taxon>Bacteria</taxon>
        <taxon>Candidatus Kerfeldiibacteriota</taxon>
    </lineage>
</organism>
<dbReference type="HAMAP" id="MF_00639">
    <property type="entry name" value="MurD"/>
    <property type="match status" value="1"/>
</dbReference>
<dbReference type="InterPro" id="IPR036615">
    <property type="entry name" value="Mur_ligase_C_dom_sf"/>
</dbReference>
<dbReference type="GO" id="GO:0008360">
    <property type="term" value="P:regulation of cell shape"/>
    <property type="evidence" value="ECO:0007669"/>
    <property type="project" value="UniProtKB-KW"/>
</dbReference>
<feature type="binding site" evidence="7">
    <location>
        <begin position="122"/>
        <end position="128"/>
    </location>
    <ligand>
        <name>ATP</name>
        <dbReference type="ChEBI" id="CHEBI:30616"/>
    </ligand>
</feature>
<evidence type="ECO:0000256" key="7">
    <source>
        <dbReference type="HAMAP-Rule" id="MF_00639"/>
    </source>
</evidence>
<name>A0A1G2B7S6_9BACT</name>
<dbReference type="GO" id="GO:0005524">
    <property type="term" value="F:ATP binding"/>
    <property type="evidence" value="ECO:0007669"/>
    <property type="project" value="UniProtKB-UniRule"/>
</dbReference>
<dbReference type="InterPro" id="IPR013221">
    <property type="entry name" value="Mur_ligase_cen"/>
</dbReference>
<evidence type="ECO:0000259" key="10">
    <source>
        <dbReference type="Pfam" id="PF08245"/>
    </source>
</evidence>
<evidence type="ECO:0000313" key="12">
    <source>
        <dbReference type="Proteomes" id="UP000176952"/>
    </source>
</evidence>
<dbReference type="InterPro" id="IPR036565">
    <property type="entry name" value="Mur-like_cat_sf"/>
</dbReference>
<evidence type="ECO:0000259" key="9">
    <source>
        <dbReference type="Pfam" id="PF02875"/>
    </source>
</evidence>
<keyword evidence="5 7" id="KW-0547">Nucleotide-binding</keyword>
<dbReference type="AlphaFoldDB" id="A0A1G2B7S6"/>
<comment type="subcellular location">
    <subcellularLocation>
        <location evidence="1 7 8">Cytoplasm</location>
    </subcellularLocation>
</comment>
<dbReference type="Gene3D" id="3.90.190.20">
    <property type="entry name" value="Mur ligase, C-terminal domain"/>
    <property type="match status" value="1"/>
</dbReference>
<reference evidence="11 12" key="1">
    <citation type="journal article" date="2016" name="Nat. Commun.">
        <title>Thousands of microbial genomes shed light on interconnected biogeochemical processes in an aquifer system.</title>
        <authorList>
            <person name="Anantharaman K."/>
            <person name="Brown C.T."/>
            <person name="Hug L.A."/>
            <person name="Sharon I."/>
            <person name="Castelle C.J."/>
            <person name="Probst A.J."/>
            <person name="Thomas B.C."/>
            <person name="Singh A."/>
            <person name="Wilkins M.J."/>
            <person name="Karaoz U."/>
            <person name="Brodie E.L."/>
            <person name="Williams K.H."/>
            <person name="Hubbard S.S."/>
            <person name="Banfield J.F."/>
        </authorList>
    </citation>
    <scope>NUCLEOTIDE SEQUENCE [LARGE SCALE GENOMIC DNA]</scope>
</reference>
<comment type="similarity">
    <text evidence="7">Belongs to the MurCDEF family.</text>
</comment>
<dbReference type="Gene3D" id="3.40.50.720">
    <property type="entry name" value="NAD(P)-binding Rossmann-like Domain"/>
    <property type="match status" value="1"/>
</dbReference>
<dbReference type="PANTHER" id="PTHR43692:SF1">
    <property type="entry name" value="UDP-N-ACETYLMURAMOYLALANINE--D-GLUTAMATE LIGASE"/>
    <property type="match status" value="1"/>
</dbReference>
<evidence type="ECO:0000256" key="8">
    <source>
        <dbReference type="RuleBase" id="RU003664"/>
    </source>
</evidence>
<keyword evidence="7 8" id="KW-0573">Peptidoglycan synthesis</keyword>
<protein>
    <recommendedName>
        <fullName evidence="7 8">UDP-N-acetylmuramoylalanine--D-glutamate ligase</fullName>
        <ecNumber evidence="7 8">6.3.2.9</ecNumber>
    </recommendedName>
    <alternativeName>
        <fullName evidence="7">D-glutamic acid-adding enzyme</fullName>
    </alternativeName>
    <alternativeName>
        <fullName evidence="7">UDP-N-acetylmuramoyl-L-alanyl-D-glutamate synthetase</fullName>
    </alternativeName>
</protein>
<proteinExistence type="inferred from homology"/>